<dbReference type="RefSeq" id="WP_074538883.1">
    <property type="nucleotide sequence ID" value="NZ_FNBD01000008.1"/>
</dbReference>
<accession>A0A1G7J5L4</accession>
<evidence type="ECO:0000259" key="3">
    <source>
        <dbReference type="Pfam" id="PF16371"/>
    </source>
</evidence>
<evidence type="ECO:0000313" key="4">
    <source>
        <dbReference type="EMBL" id="SDF20220.1"/>
    </source>
</evidence>
<dbReference type="InterPro" id="IPR029052">
    <property type="entry name" value="Metallo-depent_PP-like"/>
</dbReference>
<evidence type="ECO:0000259" key="2">
    <source>
        <dbReference type="Pfam" id="PF16370"/>
    </source>
</evidence>
<dbReference type="eggNOG" id="COG1409">
    <property type="taxonomic scope" value="Bacteria"/>
</dbReference>
<dbReference type="Pfam" id="PF16370">
    <property type="entry name" value="MetallophosC"/>
    <property type="match status" value="1"/>
</dbReference>
<gene>
    <name evidence="4" type="ORF">SAMN04487992_108218</name>
</gene>
<proteinExistence type="predicted"/>
<dbReference type="InterPro" id="IPR051918">
    <property type="entry name" value="STPP_CPPED1"/>
</dbReference>
<dbReference type="Proteomes" id="UP000182114">
    <property type="component" value="Unassembled WGS sequence"/>
</dbReference>
<sequence length="496" mass="56492">MKKRLIPLFFLLVVYSFGQRISGTVFLDENKNGTLNRTEKGLPNILISNGKDIVVSDPNGAYTINAIPGNLVFVIKPSGYISELNELNIVQSYFHPLKKNIKDYDFALYAHTENKKTKVALLGDVQVDVIDDVHHVGKLVTEELVYNRPDFIMPLGDLSFDNLEIFDPLAAVLGLVGCPVFYVIGNHDLNFEATTLSERDASFEAKFGPSYYAFEYGDNLFLVLNNIRPLPEGKYKAQIDNDQLEFIKNLIALKKDKYKAINIAMHIPFNEVNNKDALLKLLRPFDDVFITAGHTHTQYHNYYKRALQKTAIHELVCGAVCGSWWQGSHDLRGIPFSIMHDGTPKGYWFMNVEGDKRELQYKVSGAPATKQINIWVPEVNEWDKSLNELNEPFVYANVFAADENTQVEINFGDNQWLPMDKHEGVAPELKRLYKLQVLGRYKGQPISAFPETVKNSKHLWRIAIPENMKEGAHLIQVRAMNSNLLLDVRESSVLWR</sequence>
<organism evidence="4 5">
    <name type="scientific">Cellulophaga baltica</name>
    <dbReference type="NCBI Taxonomy" id="76594"/>
    <lineage>
        <taxon>Bacteria</taxon>
        <taxon>Pseudomonadati</taxon>
        <taxon>Bacteroidota</taxon>
        <taxon>Flavobacteriia</taxon>
        <taxon>Flavobacteriales</taxon>
        <taxon>Flavobacteriaceae</taxon>
        <taxon>Cellulophaga</taxon>
    </lineage>
</organism>
<dbReference type="AlphaFoldDB" id="A0A1G7J5L4"/>
<name>A0A1G7J5L4_9FLAO</name>
<dbReference type="InterPro" id="IPR013783">
    <property type="entry name" value="Ig-like_fold"/>
</dbReference>
<dbReference type="Pfam" id="PF00149">
    <property type="entry name" value="Metallophos"/>
    <property type="match status" value="1"/>
</dbReference>
<dbReference type="GO" id="GO:0016787">
    <property type="term" value="F:hydrolase activity"/>
    <property type="evidence" value="ECO:0007669"/>
    <property type="project" value="InterPro"/>
</dbReference>
<dbReference type="Gene3D" id="2.60.40.10">
    <property type="entry name" value="Immunoglobulins"/>
    <property type="match status" value="1"/>
</dbReference>
<dbReference type="PANTHER" id="PTHR43143:SF1">
    <property type="entry name" value="SERINE_THREONINE-PROTEIN PHOSPHATASE CPPED1"/>
    <property type="match status" value="1"/>
</dbReference>
<protein>
    <submittedName>
        <fullName evidence="4">3',5'-cyclic AMP phosphodiesterase CpdA</fullName>
    </submittedName>
</protein>
<feature type="domain" description="Calcineurin-like phosphoesterase N-terminal" evidence="3">
    <location>
        <begin position="33"/>
        <end position="108"/>
    </location>
</feature>
<dbReference type="InterPro" id="IPR032288">
    <property type="entry name" value="Metallophos_C"/>
</dbReference>
<evidence type="ECO:0000313" key="5">
    <source>
        <dbReference type="Proteomes" id="UP000182114"/>
    </source>
</evidence>
<dbReference type="PANTHER" id="PTHR43143">
    <property type="entry name" value="METALLOPHOSPHOESTERASE, CALCINEURIN SUPERFAMILY"/>
    <property type="match status" value="1"/>
</dbReference>
<dbReference type="Pfam" id="PF16371">
    <property type="entry name" value="MetallophosN"/>
    <property type="match status" value="1"/>
</dbReference>
<dbReference type="InterPro" id="IPR004843">
    <property type="entry name" value="Calcineurin-like_PHP"/>
</dbReference>
<keyword evidence="5" id="KW-1185">Reference proteome</keyword>
<feature type="domain" description="Calcineurin-like phosphoesterase C-terminal" evidence="2">
    <location>
        <begin position="314"/>
        <end position="481"/>
    </location>
</feature>
<dbReference type="Gene3D" id="3.60.21.10">
    <property type="match status" value="1"/>
</dbReference>
<dbReference type="EMBL" id="FNBD01000008">
    <property type="protein sequence ID" value="SDF20220.1"/>
    <property type="molecule type" value="Genomic_DNA"/>
</dbReference>
<evidence type="ECO:0000259" key="1">
    <source>
        <dbReference type="Pfam" id="PF00149"/>
    </source>
</evidence>
<dbReference type="InterPro" id="IPR032285">
    <property type="entry name" value="Metallophos_N"/>
</dbReference>
<feature type="domain" description="Calcineurin-like phosphoesterase" evidence="1">
    <location>
        <begin position="118"/>
        <end position="297"/>
    </location>
</feature>
<dbReference type="SUPFAM" id="SSF56300">
    <property type="entry name" value="Metallo-dependent phosphatases"/>
    <property type="match status" value="1"/>
</dbReference>
<reference evidence="5" key="1">
    <citation type="submission" date="2016-10" db="EMBL/GenBank/DDBJ databases">
        <authorList>
            <person name="Varghese N."/>
            <person name="Submissions S."/>
        </authorList>
    </citation>
    <scope>NUCLEOTIDE SEQUENCE [LARGE SCALE GENOMIC DNA]</scope>
    <source>
        <strain evidence="5">DSM 24729</strain>
    </source>
</reference>